<reference evidence="1 2" key="1">
    <citation type="submission" date="2023-07" db="EMBL/GenBank/DDBJ databases">
        <title>Sequencing the genomes of 1000 actinobacteria strains.</title>
        <authorList>
            <person name="Klenk H.-P."/>
        </authorList>
    </citation>
    <scope>NUCLEOTIDE SEQUENCE [LARGE SCALE GENOMIC DNA]</scope>
    <source>
        <strain evidence="1 2">DSM 44109</strain>
    </source>
</reference>
<comment type="caution">
    <text evidence="1">The sequence shown here is derived from an EMBL/GenBank/DDBJ whole genome shotgun (WGS) entry which is preliminary data.</text>
</comment>
<evidence type="ECO:0000313" key="1">
    <source>
        <dbReference type="EMBL" id="MDP9861884.1"/>
    </source>
</evidence>
<gene>
    <name evidence="1" type="ORF">J2S55_001143</name>
</gene>
<organism evidence="1 2">
    <name type="scientific">Streptosporangium brasiliense</name>
    <dbReference type="NCBI Taxonomy" id="47480"/>
    <lineage>
        <taxon>Bacteria</taxon>
        <taxon>Bacillati</taxon>
        <taxon>Actinomycetota</taxon>
        <taxon>Actinomycetes</taxon>
        <taxon>Streptosporangiales</taxon>
        <taxon>Streptosporangiaceae</taxon>
        <taxon>Streptosporangium</taxon>
    </lineage>
</organism>
<proteinExistence type="predicted"/>
<sequence length="46" mass="4781">MPVVSFGCPHGPREILTHGHDGLLVDLAGPSGRPHPLPCSLSTPAR</sequence>
<keyword evidence="2" id="KW-1185">Reference proteome</keyword>
<accession>A0ABT9QY38</accession>
<evidence type="ECO:0000313" key="2">
    <source>
        <dbReference type="Proteomes" id="UP001230426"/>
    </source>
</evidence>
<dbReference type="Proteomes" id="UP001230426">
    <property type="component" value="Unassembled WGS sequence"/>
</dbReference>
<name>A0ABT9QY38_9ACTN</name>
<dbReference type="EMBL" id="JAUSRB010000001">
    <property type="protein sequence ID" value="MDP9861884.1"/>
    <property type="molecule type" value="Genomic_DNA"/>
</dbReference>
<protein>
    <submittedName>
        <fullName evidence="1">Uncharacterized protein</fullName>
    </submittedName>
</protein>